<dbReference type="SUPFAM" id="SSF54631">
    <property type="entry name" value="CBS-domain pair"/>
    <property type="match status" value="1"/>
</dbReference>
<dbReference type="SUPFAM" id="SSF52540">
    <property type="entry name" value="P-loop containing nucleoside triphosphate hydrolases"/>
    <property type="match status" value="1"/>
</dbReference>
<sequence>MSESVITSTPAPAARPEGVTGASILLDQVTKRYPGQKRPAVDGLTLEIPAGKMVMFVGPSGCGKTTTLKMINRLIEPTEGSIIINGEDVTRMNGDELRRKIGYVIQAGGLFPHLSVAANIAIVPKMLGWDKARIAARVDELLEMVSLDPAIYRNRFPKELSGGQQQRVGVARALAADPPVLLMDEPFGAVDPITRQRLQDEMLQIQSELHKTIVCVTHDFDEAVKLGDWIAVFDAGAQLVQYDTPERLLADPANEFVENFIGSGAGLKQLTLSRVSDVDLAEAIIGRPGERAADVLERITAAGHGHAVIVDDRGRPLQWPSRRQLGRMETISAAADPQLPVVGMRATLNDALDTMLVSSAGAALVTGRRETFQGVIDVGTVMDAINKAHELAAIEPENAPVGINTGSLQTTAAAGTGAGGEQAGR</sequence>
<comment type="caution">
    <text evidence="6">The sequence shown here is derived from an EMBL/GenBank/DDBJ whole genome shotgun (WGS) entry which is preliminary data.</text>
</comment>
<gene>
    <name evidence="6" type="ORF">LVY72_20710</name>
</gene>
<dbReference type="Proteomes" id="UP001165368">
    <property type="component" value="Unassembled WGS sequence"/>
</dbReference>
<dbReference type="InterPro" id="IPR046342">
    <property type="entry name" value="CBS_dom_sf"/>
</dbReference>
<dbReference type="Gene3D" id="3.40.50.300">
    <property type="entry name" value="P-loop containing nucleotide triphosphate hydrolases"/>
    <property type="match status" value="1"/>
</dbReference>
<dbReference type="PANTHER" id="PTHR43117">
    <property type="entry name" value="OSMOPROTECTANT IMPORT ATP-BINDING PROTEIN OSMV"/>
    <property type="match status" value="1"/>
</dbReference>
<feature type="domain" description="ABC transporter" evidence="5">
    <location>
        <begin position="24"/>
        <end position="261"/>
    </location>
</feature>
<protein>
    <submittedName>
        <fullName evidence="6">ABC transporter ATP-binding protein</fullName>
    </submittedName>
</protein>
<dbReference type="EMBL" id="JAKLTQ010000023">
    <property type="protein sequence ID" value="MCG2624316.1"/>
    <property type="molecule type" value="Genomic_DNA"/>
</dbReference>
<dbReference type="SMART" id="SM00382">
    <property type="entry name" value="AAA"/>
    <property type="match status" value="1"/>
</dbReference>
<dbReference type="PROSITE" id="PS00211">
    <property type="entry name" value="ABC_TRANSPORTER_1"/>
    <property type="match status" value="1"/>
</dbReference>
<dbReference type="GO" id="GO:0005524">
    <property type="term" value="F:ATP binding"/>
    <property type="evidence" value="ECO:0007669"/>
    <property type="project" value="UniProtKB-KW"/>
</dbReference>
<dbReference type="PROSITE" id="PS50893">
    <property type="entry name" value="ABC_TRANSPORTER_2"/>
    <property type="match status" value="1"/>
</dbReference>
<dbReference type="PANTHER" id="PTHR43117:SF4">
    <property type="entry name" value="OSMOPROTECTANT IMPORT ATP-BINDING PROTEIN OSMV"/>
    <property type="match status" value="1"/>
</dbReference>
<accession>A0ABS9LCB1</accession>
<keyword evidence="2" id="KW-0813">Transport</keyword>
<dbReference type="InterPro" id="IPR017871">
    <property type="entry name" value="ABC_transporter-like_CS"/>
</dbReference>
<keyword evidence="7" id="KW-1185">Reference proteome</keyword>
<evidence type="ECO:0000256" key="2">
    <source>
        <dbReference type="ARBA" id="ARBA00022448"/>
    </source>
</evidence>
<name>A0ABS9LCB1_9MICC</name>
<evidence type="ECO:0000256" key="4">
    <source>
        <dbReference type="ARBA" id="ARBA00022840"/>
    </source>
</evidence>
<dbReference type="Pfam" id="PF00005">
    <property type="entry name" value="ABC_tran"/>
    <property type="match status" value="1"/>
</dbReference>
<evidence type="ECO:0000256" key="1">
    <source>
        <dbReference type="ARBA" id="ARBA00005417"/>
    </source>
</evidence>
<evidence type="ECO:0000313" key="7">
    <source>
        <dbReference type="Proteomes" id="UP001165368"/>
    </source>
</evidence>
<dbReference type="RefSeq" id="WP_237826066.1">
    <property type="nucleotide sequence ID" value="NZ_JAKLTQ010000023.1"/>
</dbReference>
<dbReference type="InterPro" id="IPR027417">
    <property type="entry name" value="P-loop_NTPase"/>
</dbReference>
<dbReference type="InterPro" id="IPR003593">
    <property type="entry name" value="AAA+_ATPase"/>
</dbReference>
<evidence type="ECO:0000259" key="5">
    <source>
        <dbReference type="PROSITE" id="PS50893"/>
    </source>
</evidence>
<comment type="similarity">
    <text evidence="1">Belongs to the ABC transporter superfamily.</text>
</comment>
<reference evidence="6" key="1">
    <citation type="submission" date="2022-01" db="EMBL/GenBank/DDBJ databases">
        <authorList>
            <person name="Jo J.-H."/>
            <person name="Im W.-T."/>
        </authorList>
    </citation>
    <scope>NUCLEOTIDE SEQUENCE</scope>
    <source>
        <strain evidence="6">I2-34</strain>
    </source>
</reference>
<keyword evidence="3" id="KW-0547">Nucleotide-binding</keyword>
<evidence type="ECO:0000313" key="6">
    <source>
        <dbReference type="EMBL" id="MCG2624316.1"/>
    </source>
</evidence>
<evidence type="ECO:0000256" key="3">
    <source>
        <dbReference type="ARBA" id="ARBA00022741"/>
    </source>
</evidence>
<keyword evidence="4 6" id="KW-0067">ATP-binding</keyword>
<proteinExistence type="inferred from homology"/>
<dbReference type="InterPro" id="IPR003439">
    <property type="entry name" value="ABC_transporter-like_ATP-bd"/>
</dbReference>
<organism evidence="6 7">
    <name type="scientific">Arthrobacter hankyongi</name>
    <dbReference type="NCBI Taxonomy" id="2904801"/>
    <lineage>
        <taxon>Bacteria</taxon>
        <taxon>Bacillati</taxon>
        <taxon>Actinomycetota</taxon>
        <taxon>Actinomycetes</taxon>
        <taxon>Micrococcales</taxon>
        <taxon>Micrococcaceae</taxon>
        <taxon>Arthrobacter</taxon>
    </lineage>
</organism>